<keyword evidence="4" id="KW-1185">Reference proteome</keyword>
<dbReference type="EMBL" id="ATNL01000010">
    <property type="protein sequence ID" value="KON72915.1"/>
    <property type="molecule type" value="Genomic_DNA"/>
</dbReference>
<evidence type="ECO:0000256" key="1">
    <source>
        <dbReference type="SAM" id="MobiDB-lite"/>
    </source>
</evidence>
<dbReference type="PANTHER" id="PTHR46637">
    <property type="entry name" value="TIS1421-TRANSPOSASE PROTEIN A"/>
    <property type="match status" value="1"/>
</dbReference>
<reference evidence="3 4" key="1">
    <citation type="journal article" date="2015" name="Sci. Rep.">
        <title>Functional and structural properties of a novel cellulosome-like multienzyme complex: efficient glycoside hydrolysis of water-insoluble 7-xylosyl-10-deacetylpaclitaxel.</title>
        <authorList>
            <person name="Dou T.Y."/>
            <person name="Luan H.W."/>
            <person name="Ge G.B."/>
            <person name="Dong M.M."/>
            <person name="Zou H.F."/>
            <person name="He Y.Q."/>
            <person name="Cui P."/>
            <person name="Wang J.Y."/>
            <person name="Hao D.C."/>
            <person name="Yang S.L."/>
            <person name="Yang L."/>
        </authorList>
    </citation>
    <scope>NUCLEOTIDE SEQUENCE [LARGE SCALE GENOMIC DNA]</scope>
    <source>
        <strain evidence="3 4">F16</strain>
    </source>
</reference>
<dbReference type="PATRIC" id="fig|1350482.3.peg.2821"/>
<comment type="caution">
    <text evidence="3">The sequence shown here is derived from an EMBL/GenBank/DDBJ whole genome shotgun (WGS) entry which is preliminary data.</text>
</comment>
<dbReference type="InterPro" id="IPR052909">
    <property type="entry name" value="Transposase_6_like"/>
</dbReference>
<name>A0A0M0F5R2_CELCE</name>
<dbReference type="AlphaFoldDB" id="A0A0M0F5R2"/>
<evidence type="ECO:0000259" key="2">
    <source>
        <dbReference type="Pfam" id="PF13340"/>
    </source>
</evidence>
<evidence type="ECO:0000313" key="4">
    <source>
        <dbReference type="Proteomes" id="UP000037387"/>
    </source>
</evidence>
<evidence type="ECO:0000313" key="3">
    <source>
        <dbReference type="EMBL" id="KON72915.1"/>
    </source>
</evidence>
<accession>A0A0M0F5R2</accession>
<proteinExistence type="predicted"/>
<dbReference type="InterPro" id="IPR025161">
    <property type="entry name" value="IS402-like_dom"/>
</dbReference>
<feature type="region of interest" description="Disordered" evidence="1">
    <location>
        <begin position="115"/>
        <end position="138"/>
    </location>
</feature>
<protein>
    <recommendedName>
        <fullName evidence="2">Insertion element IS402-like domain-containing protein</fullName>
    </recommendedName>
</protein>
<organism evidence="3 4">
    <name type="scientific">Cellulosimicrobium cellulans F16</name>
    <dbReference type="NCBI Taxonomy" id="1350482"/>
    <lineage>
        <taxon>Bacteria</taxon>
        <taxon>Bacillati</taxon>
        <taxon>Actinomycetota</taxon>
        <taxon>Actinomycetes</taxon>
        <taxon>Micrococcales</taxon>
        <taxon>Promicromonosporaceae</taxon>
        <taxon>Cellulosimicrobium</taxon>
    </lineage>
</organism>
<dbReference type="Pfam" id="PF13340">
    <property type="entry name" value="DUF4096"/>
    <property type="match status" value="1"/>
</dbReference>
<dbReference type="PANTHER" id="PTHR46637:SF1">
    <property type="entry name" value="BLL5188 PROTEIN"/>
    <property type="match status" value="1"/>
</dbReference>
<dbReference type="NCBIfam" id="NF033580">
    <property type="entry name" value="transpos_IS5_3"/>
    <property type="match status" value="1"/>
</dbReference>
<dbReference type="Proteomes" id="UP000037387">
    <property type="component" value="Unassembled WGS sequence"/>
</dbReference>
<feature type="domain" description="Insertion element IS402-like" evidence="2">
    <location>
        <begin position="14"/>
        <end position="85"/>
    </location>
</feature>
<gene>
    <name evidence="3" type="ORF">M768_20190</name>
</gene>
<sequence length="138" mass="15638">MMLQGALVDRGRELSGEQWAVIGPLMPKVSDRSRPWRDHRQVVEGIVHRYRAGVAWRDLPERFGPWQTVWKRHARFSRDGTWDTILTVLQARADASGGIDWQVSVDSTINRAHQHAATLPRTTGGTDESQESETARTP</sequence>